<evidence type="ECO:0000313" key="4">
    <source>
        <dbReference type="EMBL" id="TCS96844.1"/>
    </source>
</evidence>
<name>A0A4R3LER9_9BACL</name>
<dbReference type="InterPro" id="IPR006108">
    <property type="entry name" value="3HC_DH_C"/>
</dbReference>
<organism evidence="4 5">
    <name type="scientific">Hazenella coriacea</name>
    <dbReference type="NCBI Taxonomy" id="1179467"/>
    <lineage>
        <taxon>Bacteria</taxon>
        <taxon>Bacillati</taxon>
        <taxon>Bacillota</taxon>
        <taxon>Bacilli</taxon>
        <taxon>Bacillales</taxon>
        <taxon>Thermoactinomycetaceae</taxon>
        <taxon>Hazenella</taxon>
    </lineage>
</organism>
<dbReference type="EMBL" id="SMAG01000001">
    <property type="protein sequence ID" value="TCS96844.1"/>
    <property type="molecule type" value="Genomic_DNA"/>
</dbReference>
<dbReference type="InterPro" id="IPR008927">
    <property type="entry name" value="6-PGluconate_DH-like_C_sf"/>
</dbReference>
<dbReference type="RefSeq" id="WP_131923226.1">
    <property type="nucleotide sequence ID" value="NZ_SMAG01000001.1"/>
</dbReference>
<evidence type="ECO:0000259" key="3">
    <source>
        <dbReference type="Pfam" id="PF00725"/>
    </source>
</evidence>
<comment type="caution">
    <text evidence="4">The sequence shown here is derived from an EMBL/GenBank/DDBJ whole genome shotgun (WGS) entry which is preliminary data.</text>
</comment>
<evidence type="ECO:0000256" key="1">
    <source>
        <dbReference type="ARBA" id="ARBA00005086"/>
    </source>
</evidence>
<protein>
    <submittedName>
        <fullName evidence="4">3-hydroxybutyryl-CoA dehydrogenase</fullName>
    </submittedName>
</protein>
<dbReference type="GO" id="GO:0016616">
    <property type="term" value="F:oxidoreductase activity, acting on the CH-OH group of donors, NAD or NADP as acceptor"/>
    <property type="evidence" value="ECO:0007669"/>
    <property type="project" value="InterPro"/>
</dbReference>
<dbReference type="PANTHER" id="PTHR48075:SF5">
    <property type="entry name" value="3-HYDROXYBUTYRYL-COA DEHYDROGENASE"/>
    <property type="match status" value="1"/>
</dbReference>
<comment type="similarity">
    <text evidence="2">Belongs to the 3-hydroxyacyl-CoA dehydrogenase family.</text>
</comment>
<gene>
    <name evidence="4" type="ORF">EDD58_101489</name>
</gene>
<dbReference type="AlphaFoldDB" id="A0A4R3LER9"/>
<dbReference type="Gene3D" id="1.10.1040.10">
    <property type="entry name" value="N-(1-d-carboxylethyl)-l-norvaline Dehydrogenase, domain 2"/>
    <property type="match status" value="1"/>
</dbReference>
<evidence type="ECO:0000313" key="5">
    <source>
        <dbReference type="Proteomes" id="UP000294937"/>
    </source>
</evidence>
<accession>A0A4R3LER9</accession>
<dbReference type="GO" id="GO:0006631">
    <property type="term" value="P:fatty acid metabolic process"/>
    <property type="evidence" value="ECO:0007669"/>
    <property type="project" value="InterPro"/>
</dbReference>
<comment type="pathway">
    <text evidence="1">Lipid metabolism; butanoate metabolism.</text>
</comment>
<keyword evidence="5" id="KW-1185">Reference proteome</keyword>
<sequence>MTVKVILIGDEALDSEVAVYLQDKEIEVIPLAEPIPDDVDVVIDLELGMDEQKRFYLLQVEKVVSKKVPIFTSTLHRTATEVASWVQYPERIIGFSPLLLHEMDVIEVSRPLQVEENEDWYHFLSCWESWGKRVEIVNDLPGLVFPRILSLLVNEGTFALNEGVATVADIDLAMKKGTNFPYGPLEWADRVGVGQVVAVLTGLQRELGEERYRPAPLLRKMIYANHLGRRMGRGFYRYEGGLMK</sequence>
<dbReference type="Pfam" id="PF00725">
    <property type="entry name" value="3HCDH"/>
    <property type="match status" value="1"/>
</dbReference>
<proteinExistence type="inferred from homology"/>
<evidence type="ECO:0000256" key="2">
    <source>
        <dbReference type="ARBA" id="ARBA00009463"/>
    </source>
</evidence>
<reference evidence="4 5" key="1">
    <citation type="submission" date="2019-03" db="EMBL/GenBank/DDBJ databases">
        <title>Genomic Encyclopedia of Type Strains, Phase IV (KMG-IV): sequencing the most valuable type-strain genomes for metagenomic binning, comparative biology and taxonomic classification.</title>
        <authorList>
            <person name="Goeker M."/>
        </authorList>
    </citation>
    <scope>NUCLEOTIDE SEQUENCE [LARGE SCALE GENOMIC DNA]</scope>
    <source>
        <strain evidence="4 5">DSM 45707</strain>
    </source>
</reference>
<dbReference type="OrthoDB" id="2986269at2"/>
<dbReference type="InterPro" id="IPR013328">
    <property type="entry name" value="6PGD_dom2"/>
</dbReference>
<feature type="domain" description="3-hydroxyacyl-CoA dehydrogenase C-terminal" evidence="3">
    <location>
        <begin position="142"/>
        <end position="238"/>
    </location>
</feature>
<dbReference type="Gene3D" id="3.40.50.720">
    <property type="entry name" value="NAD(P)-binding Rossmann-like Domain"/>
    <property type="match status" value="1"/>
</dbReference>
<dbReference type="PANTHER" id="PTHR48075">
    <property type="entry name" value="3-HYDROXYACYL-COA DEHYDROGENASE FAMILY PROTEIN"/>
    <property type="match status" value="1"/>
</dbReference>
<dbReference type="Proteomes" id="UP000294937">
    <property type="component" value="Unassembled WGS sequence"/>
</dbReference>
<dbReference type="SUPFAM" id="SSF48179">
    <property type="entry name" value="6-phosphogluconate dehydrogenase C-terminal domain-like"/>
    <property type="match status" value="1"/>
</dbReference>